<organism evidence="2 3">
    <name type="scientific">Nelumbo nucifera</name>
    <name type="common">Sacred lotus</name>
    <dbReference type="NCBI Taxonomy" id="4432"/>
    <lineage>
        <taxon>Eukaryota</taxon>
        <taxon>Viridiplantae</taxon>
        <taxon>Streptophyta</taxon>
        <taxon>Embryophyta</taxon>
        <taxon>Tracheophyta</taxon>
        <taxon>Spermatophyta</taxon>
        <taxon>Magnoliopsida</taxon>
        <taxon>Proteales</taxon>
        <taxon>Nelumbonaceae</taxon>
        <taxon>Nelumbo</taxon>
    </lineage>
</organism>
<dbReference type="Proteomes" id="UP000189703">
    <property type="component" value="Unplaced"/>
</dbReference>
<name>A0A1U7Z7Y7_NELNU</name>
<evidence type="ECO:0000313" key="2">
    <source>
        <dbReference type="Proteomes" id="UP000189703"/>
    </source>
</evidence>
<evidence type="ECO:0000313" key="3">
    <source>
        <dbReference type="RefSeq" id="XP_010247081.1"/>
    </source>
</evidence>
<keyword evidence="2" id="KW-1185">Reference proteome</keyword>
<proteinExistence type="predicted"/>
<feature type="region of interest" description="Disordered" evidence="1">
    <location>
        <begin position="1"/>
        <end position="231"/>
    </location>
</feature>
<feature type="compositionally biased region" description="Basic and acidic residues" evidence="1">
    <location>
        <begin position="212"/>
        <end position="228"/>
    </location>
</feature>
<sequence length="421" mass="48299">MAYAYEVLRSPSMSRPRSKSRSRSPIKYRHSHRSRSLSPRTHNQVPAYPSLKDMHKYEKSSLEHTKNEKTSTSRKERDSSDKGRSRSRTDISSRHGKSTSEHIRHEKGSVRRERDFLDDDSTFSREDRKAVDSSKFKYHKSSSKHREDSSSRSTKDRHSLDEDSTYSREDRRAMDYSTSKYHKSSSRHREDSSSRKGNIDSPMLKSYTCSSPHKDPTNGEPKDLKNAELEGTEVVADKEAYINNDVEGLGELTGFEVDEKPDKYSNNPMELQEEGMIPCSLEQDTWKKNSSALDDEPSSDAENLGKDNRSIVENVSGKIKQQYDIEDSKCVKYDDFKTSPGSMEQDFYTEDCLISHSYEKSETGEDQNGPKWSFPGDRDIDKTGLSKDQDDIIYGLADMKEDEKVQWGDIGGRVSEQILVW</sequence>
<evidence type="ECO:0000256" key="1">
    <source>
        <dbReference type="SAM" id="MobiDB-lite"/>
    </source>
</evidence>
<dbReference type="AlphaFoldDB" id="A0A1U7Z7Y7"/>
<feature type="compositionally biased region" description="Basic and acidic residues" evidence="1">
    <location>
        <begin position="376"/>
        <end position="385"/>
    </location>
</feature>
<dbReference type="RefSeq" id="XP_010247081.1">
    <property type="nucleotide sequence ID" value="XM_010248779.1"/>
</dbReference>
<feature type="compositionally biased region" description="Basic and acidic residues" evidence="1">
    <location>
        <begin position="187"/>
        <end position="198"/>
    </location>
</feature>
<gene>
    <name evidence="3" type="primary">LOC104590209</name>
</gene>
<protein>
    <submittedName>
        <fullName evidence="3">DNA topoisomerase 1-like</fullName>
    </submittedName>
</protein>
<feature type="compositionally biased region" description="Basic and acidic residues" evidence="1">
    <location>
        <begin position="122"/>
        <end position="135"/>
    </location>
</feature>
<dbReference type="InParanoid" id="A0A1U7Z7Y7"/>
<dbReference type="OrthoDB" id="79941at2759"/>
<dbReference type="KEGG" id="nnu:104590209"/>
<reference evidence="3" key="1">
    <citation type="submission" date="2025-08" db="UniProtKB">
        <authorList>
            <consortium name="RefSeq"/>
        </authorList>
    </citation>
    <scope>IDENTIFICATION</scope>
</reference>
<feature type="compositionally biased region" description="Basic and acidic residues" evidence="1">
    <location>
        <begin position="52"/>
        <end position="115"/>
    </location>
</feature>
<dbReference type="GeneID" id="104590209"/>
<feature type="compositionally biased region" description="Basic residues" evidence="1">
    <location>
        <begin position="16"/>
        <end position="35"/>
    </location>
</feature>
<feature type="region of interest" description="Disordered" evidence="1">
    <location>
        <begin position="284"/>
        <end position="309"/>
    </location>
</feature>
<feature type="compositionally biased region" description="Basic and acidic residues" evidence="1">
    <location>
        <begin position="144"/>
        <end position="174"/>
    </location>
</feature>
<feature type="region of interest" description="Disordered" evidence="1">
    <location>
        <begin position="359"/>
        <end position="385"/>
    </location>
</feature>
<accession>A0A1U7Z7Y7</accession>